<keyword evidence="3" id="KW-0732">Signal</keyword>
<dbReference type="SUPFAM" id="SSF53850">
    <property type="entry name" value="Periplasmic binding protein-like II"/>
    <property type="match status" value="1"/>
</dbReference>
<evidence type="ECO:0000256" key="3">
    <source>
        <dbReference type="ARBA" id="ARBA00022729"/>
    </source>
</evidence>
<sequence>MDKKYYILGGILVLLLILAGVLFFTTSGPKPPSPSTDKLELTWWKTFEDSENVRELLTDYTATHKNVTVKFVKKEASTYEQELINALAAGAGPDIFSIHNDWLPKHADKISPMPDQLMNLRTYKESFVDVATTDFVKDDQIYAIPIAMDVLALYYNKDLLGSSGISQPPATWPELVSDAQKITKVLKPGTFTRSGVALGTSNNVNRAVDILTLLMLQNGTKFYSDDFGRATFDQRQTIPGSNQNFDPGAIALAFYTQFADPAKVSYTWNVRSDLSVDAFTQGKLAMMLSFQYMQPVIQSKAPNLNWDVAAVPQISEEVSKVNFANYWGESVSKLSKNSLAAWDFLNFISSKDELTKYYAKHKLVASRKDIIPSQVADTDLGVFAEGALTARSVYKKDANLYEGVFVKMIDDVILRNTDAEEALSNAAQQINLDLQQRQ</sequence>
<keyword evidence="2" id="KW-0813">Transport</keyword>
<evidence type="ECO:0000256" key="2">
    <source>
        <dbReference type="ARBA" id="ARBA00022448"/>
    </source>
</evidence>
<protein>
    <recommendedName>
        <fullName evidence="6">ABC transporter substrate-binding protein</fullName>
    </recommendedName>
</protein>
<dbReference type="GO" id="GO:0015768">
    <property type="term" value="P:maltose transport"/>
    <property type="evidence" value="ECO:0007669"/>
    <property type="project" value="TreeGrafter"/>
</dbReference>
<evidence type="ECO:0000256" key="1">
    <source>
        <dbReference type="ARBA" id="ARBA00008520"/>
    </source>
</evidence>
<dbReference type="GO" id="GO:0042956">
    <property type="term" value="P:maltodextrin transmembrane transport"/>
    <property type="evidence" value="ECO:0007669"/>
    <property type="project" value="TreeGrafter"/>
</dbReference>
<dbReference type="GO" id="GO:1901982">
    <property type="term" value="F:maltose binding"/>
    <property type="evidence" value="ECO:0007669"/>
    <property type="project" value="TreeGrafter"/>
</dbReference>
<comment type="caution">
    <text evidence="4">The sequence shown here is derived from an EMBL/GenBank/DDBJ whole genome shotgun (WGS) entry which is preliminary data.</text>
</comment>
<dbReference type="PANTHER" id="PTHR30061">
    <property type="entry name" value="MALTOSE-BINDING PERIPLASMIC PROTEIN"/>
    <property type="match status" value="1"/>
</dbReference>
<evidence type="ECO:0000313" key="5">
    <source>
        <dbReference type="Proteomes" id="UP000176233"/>
    </source>
</evidence>
<dbReference type="Proteomes" id="UP000176233">
    <property type="component" value="Unassembled WGS sequence"/>
</dbReference>
<comment type="similarity">
    <text evidence="1">Belongs to the bacterial solute-binding protein 1 family.</text>
</comment>
<dbReference type="EMBL" id="MFEJ01000011">
    <property type="protein sequence ID" value="OGE80487.1"/>
    <property type="molecule type" value="Genomic_DNA"/>
</dbReference>
<dbReference type="Gene3D" id="3.40.190.10">
    <property type="entry name" value="Periplasmic binding protein-like II"/>
    <property type="match status" value="1"/>
</dbReference>
<dbReference type="PANTHER" id="PTHR30061:SF50">
    <property type="entry name" value="MALTOSE_MALTODEXTRIN-BINDING PERIPLASMIC PROTEIN"/>
    <property type="match status" value="1"/>
</dbReference>
<dbReference type="InterPro" id="IPR006059">
    <property type="entry name" value="SBP"/>
</dbReference>
<name>A0A1F5NS61_9BACT</name>
<evidence type="ECO:0000313" key="4">
    <source>
        <dbReference type="EMBL" id="OGE80487.1"/>
    </source>
</evidence>
<dbReference type="GO" id="GO:0055052">
    <property type="term" value="C:ATP-binding cassette (ABC) transporter complex, substrate-binding subunit-containing"/>
    <property type="evidence" value="ECO:0007669"/>
    <property type="project" value="TreeGrafter"/>
</dbReference>
<dbReference type="AlphaFoldDB" id="A0A1F5NS61"/>
<reference evidence="4 5" key="1">
    <citation type="journal article" date="2016" name="Nat. Commun.">
        <title>Thousands of microbial genomes shed light on interconnected biogeochemical processes in an aquifer system.</title>
        <authorList>
            <person name="Anantharaman K."/>
            <person name="Brown C.T."/>
            <person name="Hug L.A."/>
            <person name="Sharon I."/>
            <person name="Castelle C.J."/>
            <person name="Probst A.J."/>
            <person name="Thomas B.C."/>
            <person name="Singh A."/>
            <person name="Wilkins M.J."/>
            <person name="Karaoz U."/>
            <person name="Brodie E.L."/>
            <person name="Williams K.H."/>
            <person name="Hubbard S.S."/>
            <person name="Banfield J.F."/>
        </authorList>
    </citation>
    <scope>NUCLEOTIDE SEQUENCE [LARGE SCALE GENOMIC DNA]</scope>
</reference>
<dbReference type="Pfam" id="PF01547">
    <property type="entry name" value="SBP_bac_1"/>
    <property type="match status" value="1"/>
</dbReference>
<gene>
    <name evidence="4" type="ORF">A2660_01345</name>
</gene>
<proteinExistence type="inferred from homology"/>
<accession>A0A1F5NS61</accession>
<organism evidence="4 5">
    <name type="scientific">Candidatus Doudnabacteria bacterium RIFCSPHIGHO2_01_FULL_45_18</name>
    <dbReference type="NCBI Taxonomy" id="1817823"/>
    <lineage>
        <taxon>Bacteria</taxon>
        <taxon>Candidatus Doudnaibacteriota</taxon>
    </lineage>
</organism>
<evidence type="ECO:0008006" key="6">
    <source>
        <dbReference type="Google" id="ProtNLM"/>
    </source>
</evidence>